<proteinExistence type="predicted"/>
<dbReference type="Proteomes" id="UP001201812">
    <property type="component" value="Unassembled WGS sequence"/>
</dbReference>
<feature type="region of interest" description="Disordered" evidence="1">
    <location>
        <begin position="60"/>
        <end position="102"/>
    </location>
</feature>
<comment type="caution">
    <text evidence="2">The sequence shown here is derived from an EMBL/GenBank/DDBJ whole genome shotgun (WGS) entry which is preliminary data.</text>
</comment>
<gene>
    <name evidence="2" type="ORF">DdX_14948</name>
</gene>
<organism evidence="2 3">
    <name type="scientific">Ditylenchus destructor</name>
    <dbReference type="NCBI Taxonomy" id="166010"/>
    <lineage>
        <taxon>Eukaryota</taxon>
        <taxon>Metazoa</taxon>
        <taxon>Ecdysozoa</taxon>
        <taxon>Nematoda</taxon>
        <taxon>Chromadorea</taxon>
        <taxon>Rhabditida</taxon>
        <taxon>Tylenchina</taxon>
        <taxon>Tylenchomorpha</taxon>
        <taxon>Sphaerularioidea</taxon>
        <taxon>Anguinidae</taxon>
        <taxon>Anguininae</taxon>
        <taxon>Ditylenchus</taxon>
    </lineage>
</organism>
<dbReference type="AlphaFoldDB" id="A0AAD4MTQ0"/>
<accession>A0AAD4MTQ0</accession>
<evidence type="ECO:0000313" key="2">
    <source>
        <dbReference type="EMBL" id="KAI1703406.1"/>
    </source>
</evidence>
<sequence length="127" mass="13583">MTIWGGINLSPIIKVAAATTPQQSLRALWYKEGKSPEVRFSFDGSGAADDIVETVCGSARNSGALQDPREDPMDLEEARSHEKVQEKPCGMTTGRDGWRSVGAGFGKSGFEPALASNRRGPNDCGLQ</sequence>
<keyword evidence="3" id="KW-1185">Reference proteome</keyword>
<evidence type="ECO:0000313" key="3">
    <source>
        <dbReference type="Proteomes" id="UP001201812"/>
    </source>
</evidence>
<feature type="compositionally biased region" description="Basic and acidic residues" evidence="1">
    <location>
        <begin position="67"/>
        <end position="86"/>
    </location>
</feature>
<name>A0AAD4MTQ0_9BILA</name>
<dbReference type="EMBL" id="JAKKPZ010000083">
    <property type="protein sequence ID" value="KAI1703406.1"/>
    <property type="molecule type" value="Genomic_DNA"/>
</dbReference>
<reference evidence="2" key="1">
    <citation type="submission" date="2022-01" db="EMBL/GenBank/DDBJ databases">
        <title>Genome Sequence Resource for Two Populations of Ditylenchus destructor, the Migratory Endoparasitic Phytonematode.</title>
        <authorList>
            <person name="Zhang H."/>
            <person name="Lin R."/>
            <person name="Xie B."/>
        </authorList>
    </citation>
    <scope>NUCLEOTIDE SEQUENCE</scope>
    <source>
        <strain evidence="2">BazhouSP</strain>
    </source>
</reference>
<evidence type="ECO:0000256" key="1">
    <source>
        <dbReference type="SAM" id="MobiDB-lite"/>
    </source>
</evidence>
<protein>
    <submittedName>
        <fullName evidence="2">Uncharacterized protein</fullName>
    </submittedName>
</protein>